<dbReference type="NCBIfam" id="TIGR02532">
    <property type="entry name" value="IV_pilin_GFxxxE"/>
    <property type="match status" value="1"/>
</dbReference>
<sequence length="228" mass="24304">MKHKRIRGFTLVEVAVVVAVIAILASLSILAFNKVQAQAYDASQRTLIIAIMTTFDKYYDKYGEYPTGCSLSTVASGCRANQSTVTTTSTAIYSNTTSSTIASMPGLESLGTVLGNTSTTPINGTYLTYGVYYWGQLGQYPNAGCGTGCSSGVSITSPGGGMACNSTDTIYKIAGDTPSSYSSYTLAYHSKEDGRWHIYQGKYGQRLKFMPGNYITAGTAIGKCVFEN</sequence>
<dbReference type="InterPro" id="IPR012902">
    <property type="entry name" value="N_methyl_site"/>
</dbReference>
<dbReference type="KEGG" id="saal:L336_0908"/>
<organism evidence="6 7">
    <name type="scientific">Candidatus Saccharimonas aalborgensis</name>
    <dbReference type="NCBI Taxonomy" id="1332188"/>
    <lineage>
        <taxon>Bacteria</taxon>
        <taxon>Candidatus Saccharimonadota</taxon>
        <taxon>Candidatus Saccharimonadia</taxon>
        <taxon>Candidatus Saccharimonadales</taxon>
        <taxon>Candidatus Saccharimonadaceae</taxon>
        <taxon>Candidatus Saccharimonas</taxon>
    </lineage>
</organism>
<keyword evidence="5" id="KW-0472">Membrane</keyword>
<evidence type="ECO:0000256" key="4">
    <source>
        <dbReference type="ARBA" id="ARBA00022989"/>
    </source>
</evidence>
<accession>R4PLT4</accession>
<dbReference type="Gene3D" id="3.30.700.10">
    <property type="entry name" value="Glycoprotein, Type 4 Pilin"/>
    <property type="match status" value="1"/>
</dbReference>
<dbReference type="GO" id="GO:0016020">
    <property type="term" value="C:membrane"/>
    <property type="evidence" value="ECO:0007669"/>
    <property type="project" value="UniProtKB-SubCell"/>
</dbReference>
<comment type="subcellular location">
    <subcellularLocation>
        <location evidence="1">Membrane</location>
        <topology evidence="1">Single-pass membrane protein</topology>
    </subcellularLocation>
</comment>
<reference evidence="6 7" key="1">
    <citation type="journal article" date="2013" name="Nat. Biotechnol.">
        <title>Genome sequences of rare, uncultured bacteria obtained by differential coverage binning of multiple metagenomes.</title>
        <authorList>
            <person name="Albertsen M."/>
            <person name="Hugenholtz P."/>
            <person name="Skarshewski A."/>
            <person name="Nielsen K.L."/>
            <person name="Tyson G.W."/>
            <person name="Nielsen P.H."/>
        </authorList>
    </citation>
    <scope>NUCLEOTIDE SEQUENCE [LARGE SCALE GENOMIC DNA]</scope>
    <source>
        <strain evidence="6">TM71</strain>
    </source>
</reference>
<gene>
    <name evidence="6" type="ORF">L336_0908</name>
</gene>
<protein>
    <recommendedName>
        <fullName evidence="8">Prepilin-type N-terminal cleavage/methylation domain-containing protein</fullName>
    </recommendedName>
</protein>
<dbReference type="Pfam" id="PF07963">
    <property type="entry name" value="N_methyl"/>
    <property type="match status" value="1"/>
</dbReference>
<dbReference type="AlphaFoldDB" id="R4PLT4"/>
<name>R4PLT4_9BACT</name>
<keyword evidence="7" id="KW-1185">Reference proteome</keyword>
<dbReference type="STRING" id="1332188.L336_0908"/>
<evidence type="ECO:0000313" key="6">
    <source>
        <dbReference type="EMBL" id="AGL62608.1"/>
    </source>
</evidence>
<dbReference type="Proteomes" id="UP000013893">
    <property type="component" value="Chromosome"/>
</dbReference>
<dbReference type="RefSeq" id="WP_015642058.1">
    <property type="nucleotide sequence ID" value="NC_021219.1"/>
</dbReference>
<dbReference type="InterPro" id="IPR045584">
    <property type="entry name" value="Pilin-like"/>
</dbReference>
<proteinExistence type="predicted"/>
<keyword evidence="2" id="KW-0488">Methylation</keyword>
<dbReference type="SUPFAM" id="SSF54523">
    <property type="entry name" value="Pili subunits"/>
    <property type="match status" value="1"/>
</dbReference>
<dbReference type="PANTHER" id="PTHR30093">
    <property type="entry name" value="GENERAL SECRETION PATHWAY PROTEIN G"/>
    <property type="match status" value="1"/>
</dbReference>
<evidence type="ECO:0008006" key="8">
    <source>
        <dbReference type="Google" id="ProtNLM"/>
    </source>
</evidence>
<keyword evidence="4" id="KW-1133">Transmembrane helix</keyword>
<evidence type="ECO:0000256" key="1">
    <source>
        <dbReference type="ARBA" id="ARBA00004167"/>
    </source>
</evidence>
<evidence type="ECO:0000313" key="7">
    <source>
        <dbReference type="Proteomes" id="UP000013893"/>
    </source>
</evidence>
<dbReference type="PANTHER" id="PTHR30093:SF44">
    <property type="entry name" value="TYPE II SECRETION SYSTEM CORE PROTEIN G"/>
    <property type="match status" value="1"/>
</dbReference>
<evidence type="ECO:0000256" key="3">
    <source>
        <dbReference type="ARBA" id="ARBA00022692"/>
    </source>
</evidence>
<dbReference type="EMBL" id="CP005957">
    <property type="protein sequence ID" value="AGL62608.1"/>
    <property type="molecule type" value="Genomic_DNA"/>
</dbReference>
<dbReference type="PROSITE" id="PS00409">
    <property type="entry name" value="PROKAR_NTER_METHYL"/>
    <property type="match status" value="1"/>
</dbReference>
<dbReference type="HOGENOM" id="CLU_1213006_0_0_0"/>
<evidence type="ECO:0000256" key="5">
    <source>
        <dbReference type="ARBA" id="ARBA00023136"/>
    </source>
</evidence>
<keyword evidence="3" id="KW-0812">Transmembrane</keyword>
<evidence type="ECO:0000256" key="2">
    <source>
        <dbReference type="ARBA" id="ARBA00022481"/>
    </source>
</evidence>